<evidence type="ECO:0000313" key="2">
    <source>
        <dbReference type="Proteomes" id="UP000198584"/>
    </source>
</evidence>
<protein>
    <submittedName>
        <fullName evidence="1">Uncharacterized protein</fullName>
    </submittedName>
</protein>
<proteinExistence type="predicted"/>
<reference evidence="1 2" key="1">
    <citation type="submission" date="2016-10" db="EMBL/GenBank/DDBJ databases">
        <authorList>
            <person name="de Groot N.N."/>
        </authorList>
    </citation>
    <scope>NUCLEOTIDE SEQUENCE [LARGE SCALE GENOMIC DNA]</scope>
    <source>
        <strain evidence="1 2">CCM7597</strain>
    </source>
</reference>
<gene>
    <name evidence="1" type="ORF">SAMN05421743_102159</name>
</gene>
<name>A0A1H3XI36_9BACI</name>
<accession>A0A1H3XI36</accession>
<sequence>MIIYEASKTEFISDVTNELLVERLYNSYQEKIGRTSKSEILSWENSLQRMSNVMQDKDIPADSSVAIEFKIPNTSKRVDFLVAGNSGS</sequence>
<dbReference type="OrthoDB" id="3193269at2"/>
<keyword evidence="2" id="KW-1185">Reference proteome</keyword>
<dbReference type="Proteomes" id="UP000198584">
    <property type="component" value="Unassembled WGS sequence"/>
</dbReference>
<organism evidence="1 2">
    <name type="scientific">Thalassobacillus cyri</name>
    <dbReference type="NCBI Taxonomy" id="571932"/>
    <lineage>
        <taxon>Bacteria</taxon>
        <taxon>Bacillati</taxon>
        <taxon>Bacillota</taxon>
        <taxon>Bacilli</taxon>
        <taxon>Bacillales</taxon>
        <taxon>Bacillaceae</taxon>
        <taxon>Thalassobacillus</taxon>
    </lineage>
</organism>
<evidence type="ECO:0000313" key="1">
    <source>
        <dbReference type="EMBL" id="SDZ99006.1"/>
    </source>
</evidence>
<dbReference type="RefSeq" id="WP_093042275.1">
    <property type="nucleotide sequence ID" value="NZ_FNQR01000002.1"/>
</dbReference>
<dbReference type="AlphaFoldDB" id="A0A1H3XI36"/>
<dbReference type="STRING" id="571932.SAMN05421743_102159"/>
<dbReference type="EMBL" id="FNQR01000002">
    <property type="protein sequence ID" value="SDZ99006.1"/>
    <property type="molecule type" value="Genomic_DNA"/>
</dbReference>